<keyword evidence="6" id="KW-0547">Nucleotide-binding</keyword>
<dbReference type="GO" id="GO:0005524">
    <property type="term" value="F:ATP binding"/>
    <property type="evidence" value="ECO:0007669"/>
    <property type="project" value="UniProtKB-KW"/>
</dbReference>
<evidence type="ECO:0000256" key="7">
    <source>
        <dbReference type="ARBA" id="ARBA00022801"/>
    </source>
</evidence>
<dbReference type="InterPro" id="IPR014015">
    <property type="entry name" value="Helicase_SF3_DNA-vir"/>
</dbReference>
<dbReference type="Pfam" id="PF08706">
    <property type="entry name" value="D5_N"/>
    <property type="match status" value="1"/>
</dbReference>
<reference evidence="12 13" key="1">
    <citation type="journal article" date="2017" name="Nat. Microbiol.">
        <title>Natural product diversity associated with the nematode symbionts Photorhabdus and Xenorhabdus.</title>
        <authorList>
            <person name="Tobias N.J."/>
            <person name="Wolff H."/>
            <person name="Djahanschiri B."/>
            <person name="Grundmann F."/>
            <person name="Kronenwerth M."/>
            <person name="Shi Y.M."/>
            <person name="Simonyi S."/>
            <person name="Grun P."/>
            <person name="Shapiro-Ilan D."/>
            <person name="Pidot S.J."/>
            <person name="Stinear T.P."/>
            <person name="Ebersberger I."/>
            <person name="Bode H.B."/>
        </authorList>
    </citation>
    <scope>NUCLEOTIDE SEQUENCE [LARGE SCALE GENOMIC DNA]</scope>
    <source>
        <strain evidence="12 13">DSM 17902</strain>
    </source>
</reference>
<dbReference type="Pfam" id="PF08273">
    <property type="entry name" value="Zn_Ribbon_Prim"/>
    <property type="match status" value="1"/>
</dbReference>
<dbReference type="Pfam" id="PF19263">
    <property type="entry name" value="DUF5906"/>
    <property type="match status" value="1"/>
</dbReference>
<keyword evidence="9" id="KW-0067">ATP-binding</keyword>
<dbReference type="Gene3D" id="1.10.10.10">
    <property type="entry name" value="Winged helix-like DNA-binding domain superfamily/Winged helix DNA-binding domain"/>
    <property type="match status" value="1"/>
</dbReference>
<keyword evidence="5" id="KW-0235">DNA replication</keyword>
<dbReference type="Gene3D" id="3.40.50.300">
    <property type="entry name" value="P-loop containing nucleotide triphosphate hydrolases"/>
    <property type="match status" value="1"/>
</dbReference>
<dbReference type="Pfam" id="PF13362">
    <property type="entry name" value="Toprim_3"/>
    <property type="match status" value="1"/>
</dbReference>
<dbReference type="InterPro" id="IPR027417">
    <property type="entry name" value="P-loop_NTPase"/>
</dbReference>
<evidence type="ECO:0000256" key="1">
    <source>
        <dbReference type="ARBA" id="ARBA00022478"/>
    </source>
</evidence>
<evidence type="ECO:0000256" key="2">
    <source>
        <dbReference type="ARBA" id="ARBA00022515"/>
    </source>
</evidence>
<dbReference type="SMART" id="SM00778">
    <property type="entry name" value="Prim_Zn_Ribbon"/>
    <property type="match status" value="1"/>
</dbReference>
<evidence type="ECO:0000256" key="9">
    <source>
        <dbReference type="ARBA" id="ARBA00022840"/>
    </source>
</evidence>
<dbReference type="GO" id="GO:0004386">
    <property type="term" value="F:helicase activity"/>
    <property type="evidence" value="ECO:0007669"/>
    <property type="project" value="UniProtKB-KW"/>
</dbReference>
<proteinExistence type="predicted"/>
<protein>
    <submittedName>
        <fullName evidence="12">DNA primase</fullName>
    </submittedName>
</protein>
<evidence type="ECO:0000256" key="3">
    <source>
        <dbReference type="ARBA" id="ARBA00022679"/>
    </source>
</evidence>
<dbReference type="PANTHER" id="PTHR35372">
    <property type="entry name" value="ATP BINDING PROTEIN-RELATED"/>
    <property type="match status" value="1"/>
</dbReference>
<dbReference type="InterPro" id="IPR013237">
    <property type="entry name" value="Phage_T7_Gp4_N"/>
</dbReference>
<dbReference type="GO" id="GO:0008270">
    <property type="term" value="F:zinc ion binding"/>
    <property type="evidence" value="ECO:0007669"/>
    <property type="project" value="InterPro"/>
</dbReference>
<dbReference type="InterPro" id="IPR036977">
    <property type="entry name" value="DNA_primase_Znf_CHC2"/>
</dbReference>
<dbReference type="Pfam" id="PF03288">
    <property type="entry name" value="Pox_D5"/>
    <property type="match status" value="1"/>
</dbReference>
<evidence type="ECO:0000259" key="11">
    <source>
        <dbReference type="PROSITE" id="PS51206"/>
    </source>
</evidence>
<dbReference type="InterPro" id="IPR004968">
    <property type="entry name" value="DNA_primase/NTPase_C"/>
</dbReference>
<dbReference type="CDD" id="cd01029">
    <property type="entry name" value="TOPRIM_primases"/>
    <property type="match status" value="1"/>
</dbReference>
<dbReference type="Gene3D" id="3.40.1360.10">
    <property type="match status" value="1"/>
</dbReference>
<comment type="caution">
    <text evidence="12">The sequence shown here is derived from an EMBL/GenBank/DDBJ whole genome shotgun (WGS) entry which is preliminary data.</text>
</comment>
<dbReference type="Gene3D" id="3.90.580.10">
    <property type="entry name" value="Zinc finger, CHC2-type domain"/>
    <property type="match status" value="1"/>
</dbReference>
<evidence type="ECO:0000313" key="12">
    <source>
        <dbReference type="EMBL" id="PHM46603.1"/>
    </source>
</evidence>
<keyword evidence="7" id="KW-0378">Hydrolase</keyword>
<dbReference type="InterPro" id="IPR034154">
    <property type="entry name" value="TOPRIM_DnaG/twinkle"/>
</dbReference>
<dbReference type="PANTHER" id="PTHR35372:SF2">
    <property type="entry name" value="SF3 HELICASE DOMAIN-CONTAINING PROTEIN"/>
    <property type="match status" value="1"/>
</dbReference>
<keyword evidence="2" id="KW-0639">Primosome</keyword>
<feature type="domain" description="SF3 helicase" evidence="11">
    <location>
        <begin position="510"/>
        <end position="663"/>
    </location>
</feature>
<evidence type="ECO:0000256" key="4">
    <source>
        <dbReference type="ARBA" id="ARBA00022695"/>
    </source>
</evidence>
<dbReference type="SMART" id="SM00885">
    <property type="entry name" value="D5_N"/>
    <property type="match status" value="1"/>
</dbReference>
<dbReference type="GO" id="GO:0000428">
    <property type="term" value="C:DNA-directed RNA polymerase complex"/>
    <property type="evidence" value="ECO:0007669"/>
    <property type="project" value="UniProtKB-KW"/>
</dbReference>
<dbReference type="InterPro" id="IPR014818">
    <property type="entry name" value="Phage/plasmid_primase_P4_C"/>
</dbReference>
<keyword evidence="3" id="KW-0808">Transferase</keyword>
<dbReference type="GO" id="GO:1990077">
    <property type="term" value="C:primosome complex"/>
    <property type="evidence" value="ECO:0007669"/>
    <property type="project" value="UniProtKB-KW"/>
</dbReference>
<accession>A0A2D0JJX4</accession>
<dbReference type="PROSITE" id="PS51206">
    <property type="entry name" value="SF3_HELICASE_1"/>
    <property type="match status" value="1"/>
</dbReference>
<keyword evidence="1" id="KW-0240">DNA-directed RNA polymerase</keyword>
<dbReference type="InterPro" id="IPR036390">
    <property type="entry name" value="WH_DNA-bd_sf"/>
</dbReference>
<dbReference type="GO" id="GO:0006269">
    <property type="term" value="P:DNA replication, synthesis of primer"/>
    <property type="evidence" value="ECO:0007669"/>
    <property type="project" value="UniProtKB-KW"/>
</dbReference>
<dbReference type="AlphaFoldDB" id="A0A2D0JJX4"/>
<dbReference type="InterPro" id="IPR045455">
    <property type="entry name" value="NrS-1_pol-like_helicase"/>
</dbReference>
<dbReference type="SUPFAM" id="SSF52540">
    <property type="entry name" value="P-loop containing nucleoside triphosphate hydrolases"/>
    <property type="match status" value="1"/>
</dbReference>
<keyword evidence="4" id="KW-0548">Nucleotidyltransferase</keyword>
<dbReference type="GO" id="GO:0016779">
    <property type="term" value="F:nucleotidyltransferase activity"/>
    <property type="evidence" value="ECO:0007669"/>
    <property type="project" value="UniProtKB-KW"/>
</dbReference>
<dbReference type="EMBL" id="NITZ01000036">
    <property type="protein sequence ID" value="PHM46603.1"/>
    <property type="molecule type" value="Genomic_DNA"/>
</dbReference>
<gene>
    <name evidence="12" type="ORF">Xmir_04081</name>
</gene>
<dbReference type="SUPFAM" id="SSF46785">
    <property type="entry name" value="Winged helix' DNA-binding domain"/>
    <property type="match status" value="1"/>
</dbReference>
<evidence type="ECO:0000256" key="6">
    <source>
        <dbReference type="ARBA" id="ARBA00022741"/>
    </source>
</evidence>
<evidence type="ECO:0000256" key="5">
    <source>
        <dbReference type="ARBA" id="ARBA00022705"/>
    </source>
</evidence>
<dbReference type="Proteomes" id="UP000221980">
    <property type="component" value="Unassembled WGS sequence"/>
</dbReference>
<sequence>MMADTQHTQTRPEFTVQKTAGSQKLLDLIQTVKTSAMYSWQNLLPACGIDIPAKGKHGACPVCGGTDRFHFIDDHHHGNWHCRQCDAPNYGDGLDLVAKTNRITITEAAKVVADVLALALPLPVPKPAREITYPTQPIAESVAALMKQTVAGQSPYLIAKGLHCPNQRLLLNNSTLLPLATLDKKITGAQIIKQDGTKKLLSGSKKTGSFIALSAQEEHPDTVIITEGYATALTVNQLYTGTVLAALDAGNLLSVANAVRERWADTKIIIAADNDWHYSDELDKHGKPKVNIGKISAEKAALAVNGWVTLPPTKHKADWDDYRQKHGVERAKQAFAQGLYQPTSNKKKAVIKPNDTEPSKLTLCQMGASQRGEVLLARYDGDLALDGASETVHHYDGIVWHPISDRDLKREMVVAFMEEKLPYSPHGVSSAVDALKLQLPMMQPPERHLIGFSNGVFDLKACQFRPHRKSDWLLLANDVVFNSPASGETLKDHAPYFWRWLNRATANCENKFDRVLAALFMVLANRYDWQLFLEITGAGGSGKSIFAEICSMLAGKGNTVSASMAALENPRERALIVGYSLIILPDQTRYVGDGSGIKAITGGDEVAIDPKHKQPYSTRIPAVVLAVNNNAMSFSDRSGGVSRRRVIFNFSEVVPENERDPLLRDKIAAELPVIIRHLLHRFADPQAARCLLAEQQKSAEALDIKRGTDPLVDFCGYLIASNETDGLLIGNAEIVPFNPRKYLYHAYLAYMKGNNLNKPVSVTRFGMDMPGALAEYGQHYLRKKSKYGIRSNLNLNIDTAIEWMPKLARDNLPEE</sequence>
<evidence type="ECO:0000256" key="8">
    <source>
        <dbReference type="ARBA" id="ARBA00022806"/>
    </source>
</evidence>
<dbReference type="InterPro" id="IPR036388">
    <property type="entry name" value="WH-like_DNA-bd_sf"/>
</dbReference>
<evidence type="ECO:0000313" key="13">
    <source>
        <dbReference type="Proteomes" id="UP000221980"/>
    </source>
</evidence>
<keyword evidence="10" id="KW-0804">Transcription</keyword>
<dbReference type="GO" id="GO:0016787">
    <property type="term" value="F:hydrolase activity"/>
    <property type="evidence" value="ECO:0007669"/>
    <property type="project" value="UniProtKB-KW"/>
</dbReference>
<name>A0A2D0JJX4_9GAMM</name>
<organism evidence="12 13">
    <name type="scientific">Xenorhabdus miraniensis</name>
    <dbReference type="NCBI Taxonomy" id="351674"/>
    <lineage>
        <taxon>Bacteria</taxon>
        <taxon>Pseudomonadati</taxon>
        <taxon>Pseudomonadota</taxon>
        <taxon>Gammaproteobacteria</taxon>
        <taxon>Enterobacterales</taxon>
        <taxon>Morganellaceae</taxon>
        <taxon>Xenorhabdus</taxon>
    </lineage>
</organism>
<evidence type="ECO:0000256" key="10">
    <source>
        <dbReference type="ARBA" id="ARBA00023163"/>
    </source>
</evidence>
<dbReference type="GO" id="GO:0003677">
    <property type="term" value="F:DNA binding"/>
    <property type="evidence" value="ECO:0007669"/>
    <property type="project" value="InterPro"/>
</dbReference>
<dbReference type="InterPro" id="IPR006171">
    <property type="entry name" value="TOPRIM_dom"/>
</dbReference>
<dbReference type="InterPro" id="IPR051620">
    <property type="entry name" value="ORF904-like_C"/>
</dbReference>
<keyword evidence="13" id="KW-1185">Reference proteome</keyword>
<dbReference type="SUPFAM" id="SSF57783">
    <property type="entry name" value="Zinc beta-ribbon"/>
    <property type="match status" value="1"/>
</dbReference>
<keyword evidence="8" id="KW-0347">Helicase</keyword>